<gene>
    <name evidence="1" type="ORF">IAC39_04835</name>
</gene>
<dbReference type="AlphaFoldDB" id="A0A9D1KKA0"/>
<dbReference type="Proteomes" id="UP000824136">
    <property type="component" value="Unassembled WGS sequence"/>
</dbReference>
<reference evidence="1" key="1">
    <citation type="submission" date="2020-10" db="EMBL/GenBank/DDBJ databases">
        <authorList>
            <person name="Gilroy R."/>
        </authorList>
    </citation>
    <scope>NUCLEOTIDE SEQUENCE</scope>
    <source>
        <strain evidence="1">CHK33-4379</strain>
    </source>
</reference>
<reference evidence="1" key="2">
    <citation type="journal article" date="2021" name="PeerJ">
        <title>Extensive microbial diversity within the chicken gut microbiome revealed by metagenomics and culture.</title>
        <authorList>
            <person name="Gilroy R."/>
            <person name="Ravi A."/>
            <person name="Getino M."/>
            <person name="Pursley I."/>
            <person name="Horton D.L."/>
            <person name="Alikhan N.F."/>
            <person name="Baker D."/>
            <person name="Gharbi K."/>
            <person name="Hall N."/>
            <person name="Watson M."/>
            <person name="Adriaenssens E.M."/>
            <person name="Foster-Nyarko E."/>
            <person name="Jarju S."/>
            <person name="Secka A."/>
            <person name="Antonio M."/>
            <person name="Oren A."/>
            <person name="Chaudhuri R.R."/>
            <person name="La Ragione R."/>
            <person name="Hildebrand F."/>
            <person name="Pallen M.J."/>
        </authorList>
    </citation>
    <scope>NUCLEOTIDE SEQUENCE</scope>
    <source>
        <strain evidence="1">CHK33-4379</strain>
    </source>
</reference>
<evidence type="ECO:0000313" key="2">
    <source>
        <dbReference type="Proteomes" id="UP000824136"/>
    </source>
</evidence>
<accession>A0A9D1KKA0</accession>
<proteinExistence type="predicted"/>
<evidence type="ECO:0000313" key="1">
    <source>
        <dbReference type="EMBL" id="HIT59015.1"/>
    </source>
</evidence>
<dbReference type="EMBL" id="DVLL01000019">
    <property type="protein sequence ID" value="HIT59015.1"/>
    <property type="molecule type" value="Genomic_DNA"/>
</dbReference>
<protein>
    <submittedName>
        <fullName evidence="1">Uncharacterized protein</fullName>
    </submittedName>
</protein>
<name>A0A9D1KKA0_9FIRM</name>
<organism evidence="1 2">
    <name type="scientific">Candidatus Faeciplasma pullistercoris</name>
    <dbReference type="NCBI Taxonomy" id="2840800"/>
    <lineage>
        <taxon>Bacteria</taxon>
        <taxon>Bacillati</taxon>
        <taxon>Bacillota</taxon>
        <taxon>Clostridia</taxon>
        <taxon>Eubacteriales</taxon>
        <taxon>Oscillospiraceae</taxon>
        <taxon>Oscillospiraceae incertae sedis</taxon>
        <taxon>Candidatus Faeciplasma</taxon>
    </lineage>
</organism>
<comment type="caution">
    <text evidence="1">The sequence shown here is derived from an EMBL/GenBank/DDBJ whole genome shotgun (WGS) entry which is preliminary data.</text>
</comment>
<sequence>MTAKASFLEALSSACRGCPELKVRVLTVAPWSETFRLVYGNEDVTNNYLKVFYTLSKCAEQYGTCLEIKMTEKPIFNDTYKVDDRFVTGPYLHCVSKNNQKITAKDFFSLDINDPRKELYGIISKDYCAVWDTAGYILNCRSFYEACCAEGDKIREYTSEQKLAFIRRFCMAVTDTEDR</sequence>